<name>E6V3V5_VARPE</name>
<dbReference type="OrthoDB" id="8906155at2"/>
<dbReference type="AlphaFoldDB" id="E6V3V5"/>
<accession>E6V3V5</accession>
<dbReference type="EMBL" id="CP002417">
    <property type="protein sequence ID" value="ADU36979.1"/>
    <property type="molecule type" value="Genomic_DNA"/>
</dbReference>
<organism evidence="1 2">
    <name type="scientific">Variovorax paradoxus (strain EPS)</name>
    <dbReference type="NCBI Taxonomy" id="595537"/>
    <lineage>
        <taxon>Bacteria</taxon>
        <taxon>Pseudomonadati</taxon>
        <taxon>Pseudomonadota</taxon>
        <taxon>Betaproteobacteria</taxon>
        <taxon>Burkholderiales</taxon>
        <taxon>Comamonadaceae</taxon>
        <taxon>Variovorax</taxon>
    </lineage>
</organism>
<evidence type="ECO:0000313" key="1">
    <source>
        <dbReference type="EMBL" id="ADU36979.1"/>
    </source>
</evidence>
<protein>
    <submittedName>
        <fullName evidence="1">Uncharacterized protein</fullName>
    </submittedName>
</protein>
<dbReference type="Proteomes" id="UP000008917">
    <property type="component" value="Chromosome"/>
</dbReference>
<evidence type="ECO:0000313" key="2">
    <source>
        <dbReference type="Proteomes" id="UP000008917"/>
    </source>
</evidence>
<proteinExistence type="predicted"/>
<dbReference type="STRING" id="595537.Varpa_2785"/>
<reference evidence="1 2" key="2">
    <citation type="journal article" date="2013" name="Genome Announc.">
        <title>Genome of the Root-Associated Plant Growth-Promoting Bacterium Variovorax paradoxus Strain EPS.</title>
        <authorList>
            <person name="Han J.I."/>
            <person name="Spain J.C."/>
            <person name="Leadbetter J.R."/>
            <person name="Ovchinnikova G."/>
            <person name="Goodwin L.A."/>
            <person name="Han C.S."/>
            <person name="Woyke T."/>
            <person name="Davenport K.W."/>
            <person name="Orwin P.M."/>
        </authorList>
    </citation>
    <scope>NUCLEOTIDE SEQUENCE [LARGE SCALE GENOMIC DNA]</scope>
    <source>
        <strain evidence="1 2">EPS</strain>
    </source>
</reference>
<reference evidence="2" key="1">
    <citation type="submission" date="2010-12" db="EMBL/GenBank/DDBJ databases">
        <title>Complete sequence of Variovorax paradoxus EPS.</title>
        <authorList>
            <consortium name="US DOE Joint Genome Institute"/>
            <person name="Lucas S."/>
            <person name="Copeland A."/>
            <person name="Lapidus A."/>
            <person name="Cheng J.-F."/>
            <person name="Goodwin L."/>
            <person name="Pitluck S."/>
            <person name="Teshima H."/>
            <person name="Detter J.C."/>
            <person name="Han C."/>
            <person name="Tapia R."/>
            <person name="Land M."/>
            <person name="Hauser L."/>
            <person name="Kyrpides N."/>
            <person name="Ivanova N."/>
            <person name="Ovchinnikova G."/>
            <person name="Orwin P."/>
            <person name="Han J.-I.G."/>
            <person name="Woyke T."/>
        </authorList>
    </citation>
    <scope>NUCLEOTIDE SEQUENCE [LARGE SCALE GENOMIC DNA]</scope>
    <source>
        <strain evidence="2">EPS</strain>
    </source>
</reference>
<dbReference type="KEGG" id="vpe:Varpa_2785"/>
<gene>
    <name evidence="1" type="ordered locus">Varpa_2785</name>
</gene>
<sequence length="174" mass="19644">MNMQPENGEDDGEWLHVRVQHRSNSVPVRISRRALEEHFGALDGERTLIFLYVNNRELIHRTARAKMKPGERYTAECPLELRASDFAASLGASDARTSTGPPEDLQRALDRVAAAVQPGESVIGNYVRWKAETGRVELTGIFSADQLERIARFMRQALNERPRADADEEEGRDD</sequence>
<dbReference type="HOGENOM" id="CLU_1539373_0_0_4"/>